<gene>
    <name evidence="3" type="ORF">GCM10007298_41110</name>
</gene>
<reference evidence="4" key="1">
    <citation type="journal article" date="2019" name="Int. J. Syst. Evol. Microbiol.">
        <title>The Global Catalogue of Microorganisms (GCM) 10K type strain sequencing project: providing services to taxonomists for standard genome sequencing and annotation.</title>
        <authorList>
            <consortium name="The Broad Institute Genomics Platform"/>
            <consortium name="The Broad Institute Genome Sequencing Center for Infectious Disease"/>
            <person name="Wu L."/>
            <person name="Ma J."/>
        </authorList>
    </citation>
    <scope>NUCLEOTIDE SEQUENCE [LARGE SCALE GENOMIC DNA]</scope>
    <source>
        <strain evidence="4">CCM 7855</strain>
    </source>
</reference>
<protein>
    <submittedName>
        <fullName evidence="3">Phosphatase</fullName>
    </submittedName>
</protein>
<organism evidence="3 4">
    <name type="scientific">Williamsia phyllosphaerae</name>
    <dbReference type="NCBI Taxonomy" id="885042"/>
    <lineage>
        <taxon>Bacteria</taxon>
        <taxon>Bacillati</taxon>
        <taxon>Actinomycetota</taxon>
        <taxon>Actinomycetes</taxon>
        <taxon>Mycobacteriales</taxon>
        <taxon>Nocardiaceae</taxon>
        <taxon>Williamsia</taxon>
    </lineage>
</organism>
<evidence type="ECO:0000313" key="3">
    <source>
        <dbReference type="EMBL" id="GGF41121.1"/>
    </source>
</evidence>
<evidence type="ECO:0000256" key="1">
    <source>
        <dbReference type="ARBA" id="ARBA00022801"/>
    </source>
</evidence>
<comment type="caution">
    <text evidence="3">The sequence shown here is derived from an EMBL/GenBank/DDBJ whole genome shotgun (WGS) entry which is preliminary data.</text>
</comment>
<accession>A0ABQ1V775</accession>
<dbReference type="Gene3D" id="3.90.190.10">
    <property type="entry name" value="Protein tyrosine phosphatase superfamily"/>
    <property type="match status" value="1"/>
</dbReference>
<feature type="domain" description="Tyrosine specific protein phosphatases" evidence="2">
    <location>
        <begin position="97"/>
        <end position="164"/>
    </location>
</feature>
<dbReference type="EMBL" id="BMCS01000003">
    <property type="protein sequence ID" value="GGF41121.1"/>
    <property type="molecule type" value="Genomic_DNA"/>
</dbReference>
<dbReference type="PANTHER" id="PTHR23339">
    <property type="entry name" value="TYROSINE SPECIFIC PROTEIN PHOSPHATASE AND DUAL SPECIFICITY PROTEIN PHOSPHATASE"/>
    <property type="match status" value="1"/>
</dbReference>
<dbReference type="InterPro" id="IPR000387">
    <property type="entry name" value="Tyr_Pase_dom"/>
</dbReference>
<dbReference type="PROSITE" id="PS50056">
    <property type="entry name" value="TYR_PHOSPHATASE_2"/>
    <property type="match status" value="1"/>
</dbReference>
<keyword evidence="4" id="KW-1185">Reference proteome</keyword>
<dbReference type="SUPFAM" id="SSF52799">
    <property type="entry name" value="(Phosphotyrosine protein) phosphatases II"/>
    <property type="match status" value="1"/>
</dbReference>
<keyword evidence="1" id="KW-0378">Hydrolase</keyword>
<dbReference type="InterPro" id="IPR050561">
    <property type="entry name" value="PTP"/>
</dbReference>
<dbReference type="InterPro" id="IPR057023">
    <property type="entry name" value="PTP-SAK"/>
</dbReference>
<dbReference type="InterPro" id="IPR016130">
    <property type="entry name" value="Tyr_Pase_AS"/>
</dbReference>
<evidence type="ECO:0000313" key="4">
    <source>
        <dbReference type="Proteomes" id="UP000632454"/>
    </source>
</evidence>
<dbReference type="Proteomes" id="UP000632454">
    <property type="component" value="Unassembled WGS sequence"/>
</dbReference>
<evidence type="ECO:0000259" key="2">
    <source>
        <dbReference type="PROSITE" id="PS50056"/>
    </source>
</evidence>
<dbReference type="InterPro" id="IPR029021">
    <property type="entry name" value="Prot-tyrosine_phosphatase-like"/>
</dbReference>
<proteinExistence type="predicted"/>
<dbReference type="PROSITE" id="PS00383">
    <property type="entry name" value="TYR_PHOSPHATASE_1"/>
    <property type="match status" value="1"/>
</dbReference>
<sequence length="181" mass="19865">MFSLVGGPIIVGVDRWPHDRTLHAWWVSPNLLAGEYPGDTRSDAARAKIDLLSDAGITAIVDLTTPDDPLLPYAEHLPDSIAHTSFPIPDLGVIDNAGYDAILAHIGDEIDRGGRVYVHCWGGVGRTSTVVACWLGTQGLDLQSTLDRIDELRSGTRKSHRRCLETGVQRRLVETRFDTSR</sequence>
<name>A0ABQ1V775_9NOCA</name>
<dbReference type="Pfam" id="PF22784">
    <property type="entry name" value="PTP-SAK"/>
    <property type="match status" value="1"/>
</dbReference>